<gene>
    <name evidence="1" type="ORF">CRECT_0999</name>
</gene>
<evidence type="ECO:0000313" key="2">
    <source>
        <dbReference type="Proteomes" id="UP000502377"/>
    </source>
</evidence>
<dbReference type="RefSeq" id="WP_002945720.1">
    <property type="nucleotide sequence ID" value="NZ_CP012543.1"/>
</dbReference>
<evidence type="ECO:0000313" key="1">
    <source>
        <dbReference type="EMBL" id="QCD46667.1"/>
    </source>
</evidence>
<reference evidence="1 2" key="1">
    <citation type="submission" date="2016-07" db="EMBL/GenBank/DDBJ databases">
        <title>Comparative genomics of the Campylobacter concisus group.</title>
        <authorList>
            <person name="Miller W.G."/>
            <person name="Yee E."/>
            <person name="Chapman M.H."/>
            <person name="Huynh S."/>
            <person name="Bono J.L."/>
            <person name="On S.L.W."/>
            <person name="StLeger J."/>
            <person name="Foster G."/>
            <person name="Parker C.T."/>
        </authorList>
    </citation>
    <scope>NUCLEOTIDE SEQUENCE [LARGE SCALE GENOMIC DNA]</scope>
    <source>
        <strain evidence="1 2">ATCC 33238</strain>
    </source>
</reference>
<sequence>MNEAQISLAGKISGALKRLIASKLGSQYKGEAPYLGCRVQEGYFDFLGVECRRSRIRLYLHDFGADSFRADAPEIDELEREEFEAIVPLIAKSVEEEFLAEANLPFFAYKLDLAVKFEGASGSLAQRSCEHKFYFENTARKAELKRKMDDYIDEIIIRRDKKIKDGREIFVFMDRIFDLSLMDCDEAALTALLERVITAVQDVKNRRLLGDFIIALENNLRRWKEEKFLPKFYDILGDGWSKDYELKKDFTRQSVDAGELAFFVRAALWNIKFKRYSWDVDLARKDLECAAKIFGSAQAQSYLDHGTGELGGELVKFKDADVECLANDVFAQVRVKIKNETAGAYKKALNFIIKLLQAGFAASYAVKLSSKAQKTYLPIKGLAPTPTHRFFAAALAHGLDAELELYANEALKHKFEFYADTDGEKCLMGGSYAVFGLALKSEKYFGLARRYFETVDAEHQSAHIKFIEAFIDRHGISERSLEVIVAGLLSYQEDKIYKSLKALMKGPANKALFARAISGLSEYEKESAAYAVWGKNWRKEISI</sequence>
<organism evidence="1 2">
    <name type="scientific">Campylobacter rectus</name>
    <name type="common">Wolinella recta</name>
    <dbReference type="NCBI Taxonomy" id="203"/>
    <lineage>
        <taxon>Bacteria</taxon>
        <taxon>Pseudomonadati</taxon>
        <taxon>Campylobacterota</taxon>
        <taxon>Epsilonproteobacteria</taxon>
        <taxon>Campylobacterales</taxon>
        <taxon>Campylobacteraceae</taxon>
        <taxon>Campylobacter</taxon>
    </lineage>
</organism>
<dbReference type="InterPro" id="IPR046136">
    <property type="entry name" value="DUF6138"/>
</dbReference>
<accession>A0A6G5QM47</accession>
<dbReference type="AlphaFoldDB" id="A0A6G5QM47"/>
<dbReference type="KEGG" id="crx:CRECT_0999"/>
<protein>
    <submittedName>
        <fullName evidence="1">Uncharacterized protein</fullName>
    </submittedName>
</protein>
<proteinExistence type="predicted"/>
<name>A0A6G5QM47_CAMRE</name>
<dbReference type="Pfam" id="PF19635">
    <property type="entry name" value="DUF6138"/>
    <property type="match status" value="1"/>
</dbReference>
<dbReference type="Proteomes" id="UP000502377">
    <property type="component" value="Chromosome"/>
</dbReference>
<dbReference type="EMBL" id="CP012543">
    <property type="protein sequence ID" value="QCD46667.1"/>
    <property type="molecule type" value="Genomic_DNA"/>
</dbReference>